<feature type="chain" id="PRO_5042115323" evidence="1">
    <location>
        <begin position="17"/>
        <end position="93"/>
    </location>
</feature>
<reference evidence="2" key="2">
    <citation type="journal article" date="2022" name="Proc. Natl. Acad. Sci. U.S.A.">
        <title>Diploid-dominant life cycles characterize the early evolution of Fungi.</title>
        <authorList>
            <person name="Amses K.R."/>
            <person name="Simmons D.R."/>
            <person name="Longcore J.E."/>
            <person name="Mondo S.J."/>
            <person name="Seto K."/>
            <person name="Jeronimo G.H."/>
            <person name="Bonds A.E."/>
            <person name="Quandt C.A."/>
            <person name="Davis W.J."/>
            <person name="Chang Y."/>
            <person name="Federici B.A."/>
            <person name="Kuo A."/>
            <person name="LaButti K."/>
            <person name="Pangilinan J."/>
            <person name="Andreopoulos W."/>
            <person name="Tritt A."/>
            <person name="Riley R."/>
            <person name="Hundley H."/>
            <person name="Johnson J."/>
            <person name="Lipzen A."/>
            <person name="Barry K."/>
            <person name="Lang B.F."/>
            <person name="Cuomo C.A."/>
            <person name="Buchler N.E."/>
            <person name="Grigoriev I.V."/>
            <person name="Spatafora J.W."/>
            <person name="Stajich J.E."/>
            <person name="James T.Y."/>
        </authorList>
    </citation>
    <scope>NUCLEOTIDE SEQUENCE</scope>
    <source>
        <strain evidence="2">AG</strain>
    </source>
</reference>
<organism evidence="2 3">
    <name type="scientific">Umbelopsis ramanniana AG</name>
    <dbReference type="NCBI Taxonomy" id="1314678"/>
    <lineage>
        <taxon>Eukaryota</taxon>
        <taxon>Fungi</taxon>
        <taxon>Fungi incertae sedis</taxon>
        <taxon>Mucoromycota</taxon>
        <taxon>Mucoromycotina</taxon>
        <taxon>Umbelopsidomycetes</taxon>
        <taxon>Umbelopsidales</taxon>
        <taxon>Umbelopsidaceae</taxon>
        <taxon>Umbelopsis</taxon>
    </lineage>
</organism>
<reference evidence="2" key="1">
    <citation type="submission" date="2021-06" db="EMBL/GenBank/DDBJ databases">
        <authorList>
            <consortium name="DOE Joint Genome Institute"/>
            <person name="Mondo S.J."/>
            <person name="Amses K.R."/>
            <person name="Simmons D.R."/>
            <person name="Longcore J.E."/>
            <person name="Seto K."/>
            <person name="Alves G.H."/>
            <person name="Bonds A.E."/>
            <person name="Quandt C.A."/>
            <person name="Davis W.J."/>
            <person name="Chang Y."/>
            <person name="Letcher P.M."/>
            <person name="Powell M.J."/>
            <person name="Kuo A."/>
            <person name="Labutti K."/>
            <person name="Pangilinan J."/>
            <person name="Andreopoulos W."/>
            <person name="Tritt A."/>
            <person name="Riley R."/>
            <person name="Hundley H."/>
            <person name="Johnson J."/>
            <person name="Lipzen A."/>
            <person name="Barry K."/>
            <person name="Berbee M.L."/>
            <person name="Buchler N.E."/>
            <person name="Grigoriev I.V."/>
            <person name="Spatafora J.W."/>
            <person name="Stajich J.E."/>
            <person name="James T.Y."/>
        </authorList>
    </citation>
    <scope>NUCLEOTIDE SEQUENCE</scope>
    <source>
        <strain evidence="2">AG</strain>
    </source>
</reference>
<evidence type="ECO:0000313" key="3">
    <source>
        <dbReference type="Proteomes" id="UP001206595"/>
    </source>
</evidence>
<sequence length="93" mass="9684">MYKLSILAILFTASVALSCDKACSFVSEANGQCTFSCVSACHQPAPHHRNAFLSGLAQKGHNCRASGITSVTCPAQASLGNCRATSWTCGRGC</sequence>
<protein>
    <submittedName>
        <fullName evidence="2">Uncharacterized protein</fullName>
    </submittedName>
</protein>
<dbReference type="PROSITE" id="PS51257">
    <property type="entry name" value="PROKAR_LIPOPROTEIN"/>
    <property type="match status" value="1"/>
</dbReference>
<keyword evidence="1" id="KW-0732">Signal</keyword>
<dbReference type="EMBL" id="MU620902">
    <property type="protein sequence ID" value="KAI8582047.1"/>
    <property type="molecule type" value="Genomic_DNA"/>
</dbReference>
<name>A0AAD5HF54_UMBRA</name>
<dbReference type="RefSeq" id="XP_051447051.1">
    <property type="nucleotide sequence ID" value="XM_051586981.1"/>
</dbReference>
<gene>
    <name evidence="2" type="ORF">K450DRAFT_228787</name>
</gene>
<comment type="caution">
    <text evidence="2">The sequence shown here is derived from an EMBL/GenBank/DDBJ whole genome shotgun (WGS) entry which is preliminary data.</text>
</comment>
<keyword evidence="3" id="KW-1185">Reference proteome</keyword>
<dbReference type="GeneID" id="75912329"/>
<proteinExistence type="predicted"/>
<accession>A0AAD5HF54</accession>
<feature type="signal peptide" evidence="1">
    <location>
        <begin position="1"/>
        <end position="16"/>
    </location>
</feature>
<dbReference type="Proteomes" id="UP001206595">
    <property type="component" value="Unassembled WGS sequence"/>
</dbReference>
<evidence type="ECO:0000256" key="1">
    <source>
        <dbReference type="SAM" id="SignalP"/>
    </source>
</evidence>
<dbReference type="AlphaFoldDB" id="A0AAD5HF54"/>
<evidence type="ECO:0000313" key="2">
    <source>
        <dbReference type="EMBL" id="KAI8582047.1"/>
    </source>
</evidence>